<dbReference type="RefSeq" id="WP_090841965.1">
    <property type="nucleotide sequence ID" value="NZ_FORM01000010.1"/>
</dbReference>
<dbReference type="EMBL" id="FORM01000010">
    <property type="protein sequence ID" value="SFJ58317.1"/>
    <property type="molecule type" value="Genomic_DNA"/>
</dbReference>
<keyword evidence="1" id="KW-0732">Signal</keyword>
<keyword evidence="3" id="KW-1185">Reference proteome</keyword>
<organism evidence="2 3">
    <name type="scientific">Olleya namhaensis</name>
    <dbReference type="NCBI Taxonomy" id="1144750"/>
    <lineage>
        <taxon>Bacteria</taxon>
        <taxon>Pseudomonadati</taxon>
        <taxon>Bacteroidota</taxon>
        <taxon>Flavobacteriia</taxon>
        <taxon>Flavobacteriales</taxon>
        <taxon>Flavobacteriaceae</taxon>
    </lineage>
</organism>
<feature type="chain" id="PRO_5011612691" evidence="1">
    <location>
        <begin position="19"/>
        <end position="379"/>
    </location>
</feature>
<reference evidence="3" key="1">
    <citation type="submission" date="2016-10" db="EMBL/GenBank/DDBJ databases">
        <authorList>
            <person name="Varghese N."/>
            <person name="Submissions S."/>
        </authorList>
    </citation>
    <scope>NUCLEOTIDE SEQUENCE [LARGE SCALE GENOMIC DNA]</scope>
    <source>
        <strain evidence="3">DSM 28881</strain>
    </source>
</reference>
<proteinExistence type="predicted"/>
<name>A0A1I3SLN8_9FLAO</name>
<dbReference type="NCBIfam" id="TIGR04131">
    <property type="entry name" value="Bac_Flav_CTERM"/>
    <property type="match status" value="1"/>
</dbReference>
<dbReference type="STRING" id="1144750.SAMN05443431_11090"/>
<evidence type="ECO:0000313" key="2">
    <source>
        <dbReference type="EMBL" id="SFJ58317.1"/>
    </source>
</evidence>
<dbReference type="Pfam" id="PF13585">
    <property type="entry name" value="CHU_C"/>
    <property type="match status" value="1"/>
</dbReference>
<protein>
    <submittedName>
        <fullName evidence="2">Gliding motility-associated C-terminal domain-containing protein</fullName>
    </submittedName>
</protein>
<gene>
    <name evidence="2" type="ORF">SAMN05443431_11090</name>
</gene>
<evidence type="ECO:0000313" key="3">
    <source>
        <dbReference type="Proteomes" id="UP000199559"/>
    </source>
</evidence>
<dbReference type="InterPro" id="IPR026341">
    <property type="entry name" value="T9SS_type_B"/>
</dbReference>
<dbReference type="Proteomes" id="UP000199559">
    <property type="component" value="Unassembled WGS sequence"/>
</dbReference>
<feature type="signal peptide" evidence="1">
    <location>
        <begin position="1"/>
        <end position="18"/>
    </location>
</feature>
<accession>A0A1I3SLN8</accession>
<evidence type="ECO:0000256" key="1">
    <source>
        <dbReference type="SAM" id="SignalP"/>
    </source>
</evidence>
<sequence>MKKTYILIFTFFSLIMNAQDAFHNFGNVQIHDQGAMGFHLDLQNDGMFNQNLGLAGFYNDIGSITIFGTEIPRFFDMEVAVDNHLFLEINTEVTNGVDYLIGDVVTPRLTPSISLDYLDSAIYTLEDDLRNVDGYASATSDQSFVFPIGQDDKFRPLITPAQPSVVRFSAAYFNEDPNFPSTFTNTFDTSISEGIINQVNTEEFWDFDGVDQTFVTLTWDPDSQIDNLVDDLMNLRVVGWSKTENKWLDLGNSSITGDLSTGTISSIEFIPADYEIITFGALIGSSGLTIYNGISPNNDGLNDVFVIEGVELFNNTLEIYNRWGRIVYDAENYDNTFDGVSNKTVVGTQGEKLPVGTYFYVLKLTEEDKAYSGWIYITY</sequence>
<dbReference type="AlphaFoldDB" id="A0A1I3SLN8"/>